<protein>
    <submittedName>
        <fullName evidence="1">Uncharacterized protein</fullName>
    </submittedName>
</protein>
<dbReference type="EMBL" id="MN739805">
    <property type="protein sequence ID" value="QHT26956.1"/>
    <property type="molecule type" value="Genomic_DNA"/>
</dbReference>
<proteinExistence type="predicted"/>
<reference evidence="1" key="1">
    <citation type="journal article" date="2020" name="Nature">
        <title>Giant virus diversity and host interactions through global metagenomics.</title>
        <authorList>
            <person name="Schulz F."/>
            <person name="Roux S."/>
            <person name="Paez-Espino D."/>
            <person name="Jungbluth S."/>
            <person name="Walsh D.A."/>
            <person name="Denef V.J."/>
            <person name="McMahon K.D."/>
            <person name="Konstantinidis K.T."/>
            <person name="Eloe-Fadrosh E.A."/>
            <person name="Kyrpides N.C."/>
            <person name="Woyke T."/>
        </authorList>
    </citation>
    <scope>NUCLEOTIDE SEQUENCE</scope>
    <source>
        <strain evidence="1">GVMAG-M-3300023179-2</strain>
    </source>
</reference>
<organism evidence="1">
    <name type="scientific">viral metagenome</name>
    <dbReference type="NCBI Taxonomy" id="1070528"/>
    <lineage>
        <taxon>unclassified sequences</taxon>
        <taxon>metagenomes</taxon>
        <taxon>organismal metagenomes</taxon>
    </lineage>
</organism>
<sequence>MDKFSLIKLYSCDNKNLNIFSDIHKLLKNFLEYNEINLINLNKLNSNNNYNFWNICNNTGQIYNIKIMYNNKITNTINPNNILSKINRYLYFEIILKLSEKIILKDIYLNNYIKLLDKYYIINDIDINKKTINNITIASKKLKYIDIKNINIQTSDSSSPQVMVKNNNLDDKSIDRKRKTDDLSSYRINKKQKVESNIIIDDKKINWDMMVSASAIRNYMLDDPLLDYLHEYNILSLDHEIYKQSTEIQNFIFSEKKINNNFFCNNVLIKKNIRTNHTNNNFKDIFTKSILEAGNEFEKELINILKKNHTIIKVAEFIHFKDISKVNETIDLMKQGIPIIYQGLLYNLENNTFGFPDLIVRSDYLNELLEYDVISDDEAKIPSPNLNINFHYKIIDIKHSNIKLKADGIHITNYDNINAYKGQIYIYICALNKILGIDIKKGFIWGKKYNYETKGTKYEITNFINKLGVIDYDNTDDSKCIDKTLNAIEWVKSVRSEGKYWKLLPIPYRSELFPNMNNEKDTIYRYVKEELNKNIYEITNIWHCGVKQREFAHKNNIFSWNDKNCNSASMGLNKNKTSDTIDAILDINRQNIDIIRPSKINFERNLWINPKSNEMEFYLDFETLNSNFGSIIKDGIISYDNNQYIFMIGVGFAIKNKWIFKTFIMNNKSNLEETNMFSKFNTYINKILKDNKKKVAKFYHWSSAEPIAYNNFKNRNINFKINDSHYLFYDLNKVFISEPIVIKGALNFSLKTIAKALYNNKLINSSWNLNSPCSNGLSALILANKLYDDINNLEAHIGKNKENIFKQPIMKDIIYYNEIDCKVMWEIHNYIKLKL</sequence>
<evidence type="ECO:0000313" key="1">
    <source>
        <dbReference type="EMBL" id="QHT26956.1"/>
    </source>
</evidence>
<accession>A0A6C0ECR0</accession>
<name>A0A6C0ECR0_9ZZZZ</name>
<dbReference type="AlphaFoldDB" id="A0A6C0ECR0"/>